<protein>
    <submittedName>
        <fullName evidence="3">Uncharacterized protein</fullName>
    </submittedName>
</protein>
<keyword evidence="1" id="KW-0472">Membrane</keyword>
<comment type="caution">
    <text evidence="3">The sequence shown here is derived from an EMBL/GenBank/DDBJ whole genome shotgun (WGS) entry which is preliminary data.</text>
</comment>
<dbReference type="Gene3D" id="3.90.20.10">
    <property type="match status" value="1"/>
</dbReference>
<dbReference type="EMBL" id="NRRY01000003">
    <property type="protein sequence ID" value="MBK1617388.1"/>
    <property type="molecule type" value="Genomic_DNA"/>
</dbReference>
<organism evidence="3 4">
    <name type="scientific">Lamprobacter modestohalophilus</name>
    <dbReference type="NCBI Taxonomy" id="1064514"/>
    <lineage>
        <taxon>Bacteria</taxon>
        <taxon>Pseudomonadati</taxon>
        <taxon>Pseudomonadota</taxon>
        <taxon>Gammaproteobacteria</taxon>
        <taxon>Chromatiales</taxon>
        <taxon>Chromatiaceae</taxon>
        <taxon>Lamprobacter</taxon>
    </lineage>
</organism>
<dbReference type="Proteomes" id="UP001138768">
    <property type="component" value="Unassembled WGS sequence"/>
</dbReference>
<evidence type="ECO:0000313" key="4">
    <source>
        <dbReference type="Proteomes" id="UP001138768"/>
    </source>
</evidence>
<keyword evidence="4" id="KW-1185">Reference proteome</keyword>
<sequence>MRCQLNICCVLLLTVPSINVLAVETAPRISDREIIETLTRLEAGQKALETSMNQRFAAMEANIDQRFAAMEANIDQRFAAMEKSIDQRFILVDQRFEAVNQRFEAVNQRFDAVDQRFNAVDQHFEALERRLDDLLATMLAMFSAVILLIVSLFGYIVWDRRYRSTSAGDASCSVGARLGA</sequence>
<feature type="signal peptide" evidence="2">
    <location>
        <begin position="1"/>
        <end position="22"/>
    </location>
</feature>
<accession>A0A9X0W6X8</accession>
<proteinExistence type="predicted"/>
<feature type="chain" id="PRO_5040810309" evidence="2">
    <location>
        <begin position="23"/>
        <end position="180"/>
    </location>
</feature>
<evidence type="ECO:0000256" key="1">
    <source>
        <dbReference type="SAM" id="Phobius"/>
    </source>
</evidence>
<keyword evidence="1" id="KW-1133">Transmembrane helix</keyword>
<keyword evidence="1" id="KW-0812">Transmembrane</keyword>
<feature type="transmembrane region" description="Helical" evidence="1">
    <location>
        <begin position="134"/>
        <end position="158"/>
    </location>
</feature>
<evidence type="ECO:0000313" key="3">
    <source>
        <dbReference type="EMBL" id="MBK1617388.1"/>
    </source>
</evidence>
<gene>
    <name evidence="3" type="ORF">CKO42_02740</name>
</gene>
<reference evidence="3 4" key="1">
    <citation type="journal article" date="2020" name="Microorganisms">
        <title>Osmotic Adaptation and Compatible Solute Biosynthesis of Phototrophic Bacteria as Revealed from Genome Analyses.</title>
        <authorList>
            <person name="Imhoff J.F."/>
            <person name="Rahn T."/>
            <person name="Kunzel S."/>
            <person name="Keller A."/>
            <person name="Neulinger S.C."/>
        </authorList>
    </citation>
    <scope>NUCLEOTIDE SEQUENCE [LARGE SCALE GENOMIC DNA]</scope>
    <source>
        <strain evidence="3 4">DSM 25653</strain>
    </source>
</reference>
<dbReference type="AlphaFoldDB" id="A0A9X0W6X8"/>
<evidence type="ECO:0000256" key="2">
    <source>
        <dbReference type="SAM" id="SignalP"/>
    </source>
</evidence>
<dbReference type="Gene3D" id="6.10.250.2540">
    <property type="match status" value="1"/>
</dbReference>
<keyword evidence="2" id="KW-0732">Signal</keyword>
<name>A0A9X0W6X8_9GAMM</name>